<dbReference type="PROSITE" id="PS50835">
    <property type="entry name" value="IG_LIKE"/>
    <property type="match status" value="1"/>
</dbReference>
<dbReference type="Pfam" id="PF19408">
    <property type="entry name" value="PKD_6"/>
    <property type="match status" value="2"/>
</dbReference>
<feature type="domain" description="Ig-like" evidence="2">
    <location>
        <begin position="3231"/>
        <end position="3331"/>
    </location>
</feature>
<name>A0A4R2GP83_9BACT</name>
<evidence type="ECO:0000313" key="4">
    <source>
        <dbReference type="Proteomes" id="UP000295221"/>
    </source>
</evidence>
<dbReference type="Pfam" id="PF18911">
    <property type="entry name" value="PKD_4"/>
    <property type="match status" value="2"/>
</dbReference>
<dbReference type="InterPro" id="IPR045829">
    <property type="entry name" value="PKD_6"/>
</dbReference>
<dbReference type="Pfam" id="PF13585">
    <property type="entry name" value="CHU_C"/>
    <property type="match status" value="1"/>
</dbReference>
<reference evidence="3 4" key="1">
    <citation type="submission" date="2019-03" db="EMBL/GenBank/DDBJ databases">
        <title>Genomic Encyclopedia of Type Strains, Phase IV (KMG-IV): sequencing the most valuable type-strain genomes for metagenomic binning, comparative biology and taxonomic classification.</title>
        <authorList>
            <person name="Goeker M."/>
        </authorList>
    </citation>
    <scope>NUCLEOTIDE SEQUENCE [LARGE SCALE GENOMIC DNA]</scope>
    <source>
        <strain evidence="3 4">DSM 24179</strain>
    </source>
</reference>
<feature type="domain" description="PKD" evidence="1">
    <location>
        <begin position="6416"/>
        <end position="6469"/>
    </location>
</feature>
<evidence type="ECO:0000259" key="1">
    <source>
        <dbReference type="PROSITE" id="PS50093"/>
    </source>
</evidence>
<protein>
    <submittedName>
        <fullName evidence="3">SprB-like repeat protein</fullName>
    </submittedName>
</protein>
<evidence type="ECO:0000313" key="3">
    <source>
        <dbReference type="EMBL" id="TCO09606.1"/>
    </source>
</evidence>
<comment type="caution">
    <text evidence="3">The sequence shown here is derived from an EMBL/GenBank/DDBJ whole genome shotgun (WGS) entry which is preliminary data.</text>
</comment>
<gene>
    <name evidence="3" type="ORF">EV194_10226</name>
</gene>
<dbReference type="SUPFAM" id="SSF49299">
    <property type="entry name" value="PKD domain"/>
    <property type="match status" value="3"/>
</dbReference>
<dbReference type="InterPro" id="IPR007110">
    <property type="entry name" value="Ig-like_dom"/>
</dbReference>
<dbReference type="Pfam" id="PF13573">
    <property type="entry name" value="SprB"/>
    <property type="match status" value="17"/>
</dbReference>
<sequence length="6572" mass="699847">MLMQFTNVLLMSLKSILINRSLIVLLIFIGLNYNLDAQDIHQNVCLGGQRLVSLTGSTPNQVRWHVENVTAGTTVSYTTNEGSYNFQMPSSGSDVYAVYAQTRANSTQPWGNATNRVVMYPYSMPDAIIDPSGSVPLNGGVPLNGYLDGAVPGSGAPITVDLDLRYEWRHDGDLIDDGVGTSDVLTATNEGYYRFRVYDPHERVSGCESTSPATLVTQNTVWDYPVCEGGFIIGDALLAHSGIPAGQRSGGEWTVTSGLNFSTTDGANPTISGFTQGNSYLVTWQRNPAQSYSFNLITGADQNIELLNESGNTSGVILCAASHNFTVSPAGDIHTFLYRNSAGTSTILVGNVANPVYSFTPPTPGENYEIYAIVERGGCFFETNSIDISSDEDIEIRVDGDRSICEGDLNFSLRVVPFDSDYSYSWERNSIEISTGEFADVSVHGEGTYIVTVTGCGGNEYSSQPVEIVNHSLPEVLIAYDNLILCSGTTKLLNGYLNGAHPTGEDMVYRWLYNSGEVLDDGFGSSSTWNAANSGQYSFMVMEDGNSLCYAISDPVSLSSIELEVSAFYANGPTVFCGLTFASATVEARLTGAAGQITVELSNITSGTTQSVILNSGEPVSVPLGILSTSTTFRITSVSAGGCSLSPAEINLIPEINYIRETDPLVFNVTGNDECSSGNVGVALSEIGVDYFLYRNGVYTGQKVDGTGLPVSFGEQAQSGIYTVRAERSGCENLINMNGQVVIYEEPLTDQNIVFTGSGCSGNPHSFRVENAEADVFYSLNRDNVQVRTPRRPQVGTDFVEFAGEILPGTYSIVASRGACSVEFSQTFIIDQTPLQQVITETEGCEGTPLLIGLENSEENFEYHLYNGPNGTGSIIRSLTGNGEAVSFAGTISAAGTYSVVATNPGTGCSVIFDDNIVISARPELSYTLSTSSDPICGNANHIITLSNSQGGIRYRLYLNDYDIDSRVNAQWGNEGNPINFAPQGVVGTYLVTADNNGCEYPLPNAALTINPVPLVRVLQGDNVCAGEVAVISIANSQPGVQYLLLRDGNPHTTAISGTGGTINWSGEFPTGIYTAIADVEGCITPMTGDVRVNPLPSNVTINNLGSNYCDGAGIISFNGFPIAGNNRWIVEEFDPLLPTWFTDGGNHTASINVDEAISASGPGSYTITYEYQDPNNGCINTASRVVNFHPDITDDLDFEFRYSDASPWQNFSSIDPIILCQDIDPIDLRAVFLSGIAIGDGDFSSSGSGLINTGSGTATFDPNIAGIGMHTIVYTYTDTNGCTGSIDYQIQVGVQLQFFNLNTLYCIDDATFTVSAGPVDAALPLGGVLSIYREGEATPIATDNQTPIPAGTNPSLSINPAIIGAGTYIFEYVYETGSGDDFCANTITRQVVIPQNLSAEFVTQSGNTQFCESQNNVVLVPDQPGGVFIGTGVSGNVFSPAVAGSGDHQVTYTINTGGCFESESRMLTVVELPDIYINNLASIYCESESQFQISANTLGDGGDVTFSSTLNSEGVSPIVVDNGDGTAEFDPAVAGPGIYFVTMTYEHPLSGCVNSVTDRVEVFALTYVNFDDDRPGDDLEYCQNGGDVTFTANLGVGATGVGTFILSGGVGTELVNHGDNTATLDPSALSPGNYTLTFSYENINGCIAERVKEITILIAPLVFEVQGGGTYCIGGSGVNVLLSGSQPNVTYELLLNGLPFATPIQVAGTGNSIVFSDITAAGTYSIRAVNNTSGCEALMNGSATVLVNEVSLLVQNIQNASCNSGNDASIQVTASGGSVPYVYYLYESDGTTLISSNASGLFIGLSAGNYFVEVEDAIGCELIAPVSVIINEPASPLTINASSQPVGCMPCTDGVDCEGSASITISGGTPFSDLTTYPTGFNIEWRDSGNNIIGSGLSINQKPAGDYTYIVEDANGCIITGSIEIETIAPITVNEDLSEHVDVLCNGNNTGEFLVIAAGGATGAVYQFSLDGVNWFPANVGTDGRRFVNRVAGTYSVSVRDVNSPRCIYTSDPIVISQPDPLTLDLVPGSRVHVDCFGNNTGSFQVVADGGSGDYEFSINNGMTWVTNPVFIDLPANSYNVRVRDAQSTSCMRSLSVEVTQPSLLSITNLSATHVSCHAGNNGTLSVTASGGTAPYGYRWEFNDGGTWTEIGTSSEINNRIAGTYRVIITDANGCGIQSNEITINQPASSLNISVTSNPTVCSDVDTGSATVTIAGGTPLYSVFWYQAGVVFNNNETVTDLSAGSYSVRVEDANGCWVEESFTIAALPSLVIENVTVDDHVLCNGGNNGRLTVRVSGGSELYRFSLDGNNWFAVASQLTDNGDGTFSYQFENLTADNYTVYVKDAANHSCQIQFSDVLINEPVALSLQVQLKQDVTCYSGNNGLIRFEAQGGTPDYEYSINGGAWQSSNEFTNLSAGSHNIRVRDDNGCVYQMAPVNIAQPVQLQVFVDDRGDASCFGAADGFILARATGGSGNYVYSLDGTDWQANPLFENLAAATYQLHVRDADDASCESTQLAVIITQPAQLVVTEVAANHQNVSCHGGNNGSFRVRGEGGTGNYEFSINNIDWFTNNTAYYTFNNLEAGSYNVYIKEQGDDDCSAVIDDAIIITEPTQSIAITDATLNHVECHGESTGSINITVEGGNETDPYNYVWERPLSGGGWTLLGAANDGTTASPTNLQAGTYRVVVTDSEGCSVTATYEITQPASPLSVTLASVQHVTANGGSNGALSINITGGTGGYVIAWTGEDVNGDPIAGLPINQTDLSGLVAGIYTADVTDGNNCTAIINVEILEPGHPLQLIQEDITHPLCFGENTGGIELRATGGVFPYTVTLTRSSGEVVTAASVSGNIYNYTGLSAGFYNAVVEDGNGETFSIPNIEITQPTQLALNVSSTVDATCFGNSDGQLSFSTTGGSPGYTYTLIPDNGASRLLSVPDDATQLYNDLPADRYRLMVQDANGCATPQQVITIGEPDEISITGTPTNISCFGADDGRITIDVTGGRGTVAYDYFWYEVSQPAVQIANTRDITNLESGSYQLQITEQAGTTCSATSDIFTITEPSEIVVSVDAFDVNTCTGDCSGRLVVNVTGGTAPYLIDYEAGTTTGSGPLFNIENLIAGNYTVRVVDNNGVGCEIVIPDNVIGEPAAPISLVSLDFGIDCDATQTTSGFVTFEVTGGLSGGDYEAVLRNISNPAQPPIGLTILEGDVQPLTIPNLRAAQYELTITNRNVAPTAVCPAIVETFELTHLVVSGNVTPATCSGANNGAIDITIAGGSGSYTYSWTKDGEPGFSSTEQDLSGLTAGSYTVAGTDVDRGCTVSQTFVVQDGKTLVVEASVSAVSCNGGNNGAIIVTNVANAAPPLQFYWNGVPGTDSNTGLTAGVYELRVVDGEGCEVIRSFTVPEPPTISYTLSSTLDVCEPFSRSIEIETLTGGVSPYTITWSGPGTFTVVGGNLSISDISQAGTYKALVRDSRGCETERSITVPGRMNLSANVTHISCKGGNNGMIDLVISGGSGNYQYAWIKDGVSIANTTQDIDNLEAGTYRVVVTDVNQVCDNTGDPYTEELEVIVAEPTAISINFTKQHLTCAGDANGIINITEITGGTGSYTLTWAPASAPGIIQGQWIQRDLQGGEYTVTIRDENNCVLVQSFEIIEPAPLNFTLEVDDTDCDGNNRIGITNPVGGSGLYTYVWAGPGIPAGFSGLEQTDLPGGEYTITMVDNDPGIGNCAIEKSVILTRPLQVEAVVTNASCPGVHNGAITLNITHGVAPYTFNWETISGTAVNASDMNQSGLRAGLYRVTVTDARGCDFLIDNIEVEFMNQLDIGLSVVNVTCHGDSNGRIEATVSGGSGEYQFSLDGADWTTGFALTHTFEDLTSGSYTVFVRDVNLSGCYTTKTVDVLQPAAPIDVVETITHVLCKDDFTGEIEVEVAGGTAPYTYQWTTTTGGGLVNSAQNQDGLSAGIYHLRVVDAEGCVANFGPFEVTEPVLALNVEIVEVVNVAIPGDATGAIEVSATGGSMGYSYAWELYDEDLDVWNPITGVSHRIENRIAGLYRVTVTDGNGCVASLQQRITEPGTPLTIDTQVDHIGPCHGAANGSIEINISGGNPKMDGGQPGYDVVVVGPGMNETRYGTSFTFNNLLPGTYQISATDDSGIIEEVDVTINQPDELIVNIEVIDDVTCYAGNDGRIRVTVSGGMPNTDAGAGGNYRIRLSGNGVNRIEEVDDLFLFENLAAGSYQVTVWDDFNGDGLFNSNYDCRNVFNDIIITQPEAHAVLSVMPGSTSICEGNIPQLQVIVSNWDVVANPLELTLNDGTVVTVNQTPYVFDADEIPPVGISEYAIVSLINPATTCSAGTFTGTPSVVVNPLPTATISGDNGVCLGGTVDLRVDLTGTPPWNITYSNGVESFEIHGITESIYTIENVEPLETRTFTILEVTDVHCTNSGSGSAVVTVDQPTTVEFVETDLGDICRGENIELQFRFNPSDTGPWVLRYREIDPSGTVLPVLRQLLVNSTDLDGDILTIEAEPRRTARYEIELVRDRHGSTSGYSCNGVVLGGPANVIVRQLPYEPDAIVGESVVCQGTEHIYSVPAVLHAETYEWTVQKNAIILSGQGTREINVRFSDDVQSGYIYVKGINSCGDGSIQRHYVTINPLPLQTAVIEGPVNICQGSSEIIFRTDQVIHATSYIWNVPDGFTINGDATGATISITPNPDIDTFTGQISVTPVNDCGESLFTATHTFNVRPLPSANAGLNAQICGTTHTLGADALLAGETGLWMLVPGSGFAEIVNPDQPNSELDNIARGNTVLRWTVTSEFGCSSSDEVTIRNNQLPVYAYAENNLVCDGTASLFGSVVQSYPNTSGVWSAVEPVGSTAAFANAASNETTVSNLAPGSNLLRWTITQNGCPSYADVEVVNHRPDDAIIQGAKVIDRCDEENISLEAEEVTNGTGRWSIIEGFVTISPNPESRNITVSEFSEGEIVIRWAVTNNSCSVYDEVTIRNNKVVVSAGATQEVCENEVFLSGTEVPAGATGSWEFITGSGNFNNGTIHNPHVTNLAYGINELEWRIEKNGCISASRVIITNNSPATATVGSPQIKCSFATELTGNNPNGQGVGRWSIVTGSGDFDDITDPVTEVTNLGYGENIFRWTISNGSCSSSADLVVNNLHVAVDAGKDFATCTRTVTMNGSPVPAGMTGLWQISSGSGGATIPLDERNKPNATISVDYGTTTLIWTITNGTCVSSDNVIVTNNMPYPVEAGPYREIDGSTYTFEATPVIQGTGNWELISGGGEILNPSLPNAQVTNLRRGENIFRWTVTHGDCTIYDEVTIVNGQVTEANAGLDRVICSSSATLNANDPDVAVGTWSVVSGTANFENRNNPRTRVTNLSPGPNVLRWTIEYSTSSSYDEVTITNNTPTEPSAGFFSAHSLGRDNAICADNVTLTGNNPGADMGEPSWHLVQGGGTIVSPNSSETEVNGLARGVNEFIYRITKGSCELENRITIINGTPSTPDAGEDVTICSGSYQLRPLPQVPDHGVASWRALSAGEITFNGNWVHGLSQGENVLAYEISTEYCTLTDEVVITNNEVIPAYAGEDRRTCGNEVVLEAWEAGTAGDGMAVGTWSRISGGGTFDDPNDPNATITGLVAGANRLRWTVSYGACSDYDEVIIYNDHRSAEILLDDYTHCADTMAISARVPRDGSGSWGIAQGRGNFDDHRSANTIVRNLQRGDNVITWTVNHRNCTDTDQLTITNNMATHAFAGEDESFCVDQATLSGSVKRDVETSTWTLIDGSGEIATPDNSAVTTVSGLGFGENIFRYTIRHQDCISYDEVTIENNHIAANAGPDRTYCSNEAVLAGSNPGLGVGTWSVPGGLGAAVFDNPNSPTTRVTNLGKGNNTLRWTVRYKGCTHSDDVIITNNLPVTPNAGNTQILCRDNTTLEASPLGAGEQGVWEVLTGSADFADENLHNTQVANLGKGDNILRWTTWRVDGCPLSEEVLIRNNDPYEPNAGSDYEEVCERTFTLKADAPEFGTGSWSFVQGGGNLSDPYDPRATITNLDHGTNILKWTVEQGNCARSARVTIENNTPNRANAGPDIEDCKDFHVLDANVPLHGATGRWERMSGYGEFDDDFDPKTTVRNLEFGMNQFRWIIEKGNCFSSDVITIFNMVPDRADAGSDRIGICENYLTLNANNPQSGTGRWSVVKGTGTFDNPEEYNSVVRNVGFGENIYRWSISYGSCSTEDEMTVVSHKTNAYAGEDQIVYEPRALLNANNAGNLNARWIVVGTSTAEFDDETFFNTNVYNLSDGINTFRWEIEVEGCIASDQVSIDYRVVPDAGFITDVDSGCFPLRVLFTNYSVGGSDYIWDFDDGHSSGERNPVHVFESPGVYNVRLIAPGPDGRDGEYFKEIVVHDHPVADFTVNPQVVYLPGEKARFYDLSIDAISWLWNFGDGTTSSDRNPSYEYRDEGVYDVSLTVTNDRGCVNTFTQSGIITAYQQGFVRFPNAFRPRPDGASGGIDPSAEYVVVFKPAYKDVDEFKLEIFNRWGQKIYETNDIDQGWDGMHDGRLAPQAVYVYQVSGRYISGREFRKTGSVLLVR</sequence>
<dbReference type="InterPro" id="IPR013783">
    <property type="entry name" value="Ig-like_fold"/>
</dbReference>
<dbReference type="InterPro" id="IPR025667">
    <property type="entry name" value="SprB_repeat"/>
</dbReference>
<organism evidence="3 4">
    <name type="scientific">Natronoflexus pectinivorans</name>
    <dbReference type="NCBI Taxonomy" id="682526"/>
    <lineage>
        <taxon>Bacteria</taxon>
        <taxon>Pseudomonadati</taxon>
        <taxon>Bacteroidota</taxon>
        <taxon>Bacteroidia</taxon>
        <taxon>Marinilabiliales</taxon>
        <taxon>Marinilabiliaceae</taxon>
        <taxon>Natronoflexus</taxon>
    </lineage>
</organism>
<dbReference type="SMART" id="SM00089">
    <property type="entry name" value="PKD"/>
    <property type="match status" value="3"/>
</dbReference>
<accession>A0A4R2GP83</accession>
<dbReference type="CDD" id="cd00146">
    <property type="entry name" value="PKD"/>
    <property type="match status" value="2"/>
</dbReference>
<dbReference type="PROSITE" id="PS50093">
    <property type="entry name" value="PKD"/>
    <property type="match status" value="2"/>
</dbReference>
<proteinExistence type="predicted"/>
<dbReference type="InterPro" id="IPR000601">
    <property type="entry name" value="PKD_dom"/>
</dbReference>
<keyword evidence="4" id="KW-1185">Reference proteome</keyword>
<feature type="domain" description="PKD" evidence="1">
    <location>
        <begin position="6339"/>
        <end position="6375"/>
    </location>
</feature>
<dbReference type="Proteomes" id="UP000295221">
    <property type="component" value="Unassembled WGS sequence"/>
</dbReference>
<dbReference type="InterPro" id="IPR035986">
    <property type="entry name" value="PKD_dom_sf"/>
</dbReference>
<dbReference type="EMBL" id="SLWK01000002">
    <property type="protein sequence ID" value="TCO09606.1"/>
    <property type="molecule type" value="Genomic_DNA"/>
</dbReference>
<dbReference type="Gene3D" id="2.60.40.10">
    <property type="entry name" value="Immunoglobulins"/>
    <property type="match status" value="6"/>
</dbReference>
<evidence type="ECO:0000259" key="2">
    <source>
        <dbReference type="PROSITE" id="PS50835"/>
    </source>
</evidence>
<dbReference type="InterPro" id="IPR022409">
    <property type="entry name" value="PKD/Chitinase_dom"/>
</dbReference>